<dbReference type="RefSeq" id="XP_046005179.1">
    <property type="nucleotide sequence ID" value="XM_046162944.1"/>
</dbReference>
<dbReference type="Proteomes" id="UP000756346">
    <property type="component" value="Unassembled WGS sequence"/>
</dbReference>
<comment type="caution">
    <text evidence="1">The sequence shown here is derived from an EMBL/GenBank/DDBJ whole genome shotgun (WGS) entry which is preliminary data.</text>
</comment>
<organism evidence="1 2">
    <name type="scientific">Microdochium trichocladiopsis</name>
    <dbReference type="NCBI Taxonomy" id="1682393"/>
    <lineage>
        <taxon>Eukaryota</taxon>
        <taxon>Fungi</taxon>
        <taxon>Dikarya</taxon>
        <taxon>Ascomycota</taxon>
        <taxon>Pezizomycotina</taxon>
        <taxon>Sordariomycetes</taxon>
        <taxon>Xylariomycetidae</taxon>
        <taxon>Xylariales</taxon>
        <taxon>Microdochiaceae</taxon>
        <taxon>Microdochium</taxon>
    </lineage>
</organism>
<dbReference type="GeneID" id="70192490"/>
<name>A0A9P8XRS5_9PEZI</name>
<sequence length="149" mass="16581">MTASWNEMRRWARANLRKRPARGSCWHDSLGELMTKDELSRNPAGSCGRGVEWRSPTRGACVNERTFPQGSHGQTVRGCARGGRFERAVALSTRGNWTSGSCHHTPGSTLHTKDTITPRAKEAPHHAQPQDTRQLIISISINRDYLSCS</sequence>
<proteinExistence type="predicted"/>
<evidence type="ECO:0000313" key="1">
    <source>
        <dbReference type="EMBL" id="KAH7014212.1"/>
    </source>
</evidence>
<dbReference type="EMBL" id="JAGTJQ010000013">
    <property type="protein sequence ID" value="KAH7014212.1"/>
    <property type="molecule type" value="Genomic_DNA"/>
</dbReference>
<keyword evidence="2" id="KW-1185">Reference proteome</keyword>
<evidence type="ECO:0000313" key="2">
    <source>
        <dbReference type="Proteomes" id="UP000756346"/>
    </source>
</evidence>
<gene>
    <name evidence="1" type="ORF">B0I36DRAFT_48690</name>
</gene>
<dbReference type="AlphaFoldDB" id="A0A9P8XRS5"/>
<protein>
    <submittedName>
        <fullName evidence="1">Uncharacterized protein</fullName>
    </submittedName>
</protein>
<accession>A0A9P8XRS5</accession>
<reference evidence="1" key="1">
    <citation type="journal article" date="2021" name="Nat. Commun.">
        <title>Genetic determinants of endophytism in the Arabidopsis root mycobiome.</title>
        <authorList>
            <person name="Mesny F."/>
            <person name="Miyauchi S."/>
            <person name="Thiergart T."/>
            <person name="Pickel B."/>
            <person name="Atanasova L."/>
            <person name="Karlsson M."/>
            <person name="Huettel B."/>
            <person name="Barry K.W."/>
            <person name="Haridas S."/>
            <person name="Chen C."/>
            <person name="Bauer D."/>
            <person name="Andreopoulos W."/>
            <person name="Pangilinan J."/>
            <person name="LaButti K."/>
            <person name="Riley R."/>
            <person name="Lipzen A."/>
            <person name="Clum A."/>
            <person name="Drula E."/>
            <person name="Henrissat B."/>
            <person name="Kohler A."/>
            <person name="Grigoriev I.V."/>
            <person name="Martin F.M."/>
            <person name="Hacquard S."/>
        </authorList>
    </citation>
    <scope>NUCLEOTIDE SEQUENCE</scope>
    <source>
        <strain evidence="1">MPI-CAGE-CH-0230</strain>
    </source>
</reference>